<evidence type="ECO:0000313" key="1">
    <source>
        <dbReference type="EMBL" id="VAX17298.1"/>
    </source>
</evidence>
<proteinExistence type="predicted"/>
<dbReference type="EMBL" id="UOGC01000050">
    <property type="protein sequence ID" value="VAX17298.1"/>
    <property type="molecule type" value="Genomic_DNA"/>
</dbReference>
<reference evidence="1" key="1">
    <citation type="submission" date="2018-06" db="EMBL/GenBank/DDBJ databases">
        <authorList>
            <person name="Zhirakovskaya E."/>
        </authorList>
    </citation>
    <scope>NUCLEOTIDE SEQUENCE</scope>
</reference>
<organism evidence="1">
    <name type="scientific">hydrothermal vent metagenome</name>
    <dbReference type="NCBI Taxonomy" id="652676"/>
    <lineage>
        <taxon>unclassified sequences</taxon>
        <taxon>metagenomes</taxon>
        <taxon>ecological metagenomes</taxon>
    </lineage>
</organism>
<sequence>MSVKTEDKAICRHCGGALIERFDEVNCVMCGRASNHICDNCQFHGQEEESVKSA</sequence>
<name>A0A3B1C0K9_9ZZZZ</name>
<gene>
    <name evidence="1" type="ORF">MNBD_NITROSPINAE01-1001</name>
</gene>
<protein>
    <submittedName>
        <fullName evidence="1">Uncharacterized protein</fullName>
    </submittedName>
</protein>
<accession>A0A3B1C0K9</accession>
<dbReference type="AlphaFoldDB" id="A0A3B1C0K9"/>